<evidence type="ECO:0000256" key="1">
    <source>
        <dbReference type="SAM" id="Phobius"/>
    </source>
</evidence>
<organism evidence="2 3">
    <name type="scientific">Caerostris darwini</name>
    <dbReference type="NCBI Taxonomy" id="1538125"/>
    <lineage>
        <taxon>Eukaryota</taxon>
        <taxon>Metazoa</taxon>
        <taxon>Ecdysozoa</taxon>
        <taxon>Arthropoda</taxon>
        <taxon>Chelicerata</taxon>
        <taxon>Arachnida</taxon>
        <taxon>Araneae</taxon>
        <taxon>Araneomorphae</taxon>
        <taxon>Entelegynae</taxon>
        <taxon>Araneoidea</taxon>
        <taxon>Araneidae</taxon>
        <taxon>Caerostris</taxon>
    </lineage>
</organism>
<keyword evidence="1" id="KW-0812">Transmembrane</keyword>
<protein>
    <recommendedName>
        <fullName evidence="4">Secreted protein</fullName>
    </recommendedName>
</protein>
<dbReference type="EMBL" id="BPLQ01013774">
    <property type="protein sequence ID" value="GIY74712.1"/>
    <property type="molecule type" value="Genomic_DNA"/>
</dbReference>
<comment type="caution">
    <text evidence="2">The sequence shown here is derived from an EMBL/GenBank/DDBJ whole genome shotgun (WGS) entry which is preliminary data.</text>
</comment>
<feature type="transmembrane region" description="Helical" evidence="1">
    <location>
        <begin position="9"/>
        <end position="28"/>
    </location>
</feature>
<reference evidence="2 3" key="1">
    <citation type="submission" date="2021-06" db="EMBL/GenBank/DDBJ databases">
        <title>Caerostris darwini draft genome.</title>
        <authorList>
            <person name="Kono N."/>
            <person name="Arakawa K."/>
        </authorList>
    </citation>
    <scope>NUCLEOTIDE SEQUENCE [LARGE SCALE GENOMIC DNA]</scope>
</reference>
<gene>
    <name evidence="2" type="ORF">CDAR_524471</name>
</gene>
<dbReference type="AlphaFoldDB" id="A0AAV4VWQ2"/>
<proteinExistence type="predicted"/>
<keyword evidence="1" id="KW-1133">Transmembrane helix</keyword>
<evidence type="ECO:0000313" key="2">
    <source>
        <dbReference type="EMBL" id="GIY74712.1"/>
    </source>
</evidence>
<sequence length="114" mass="13273">MCDQSVRRCYFWASFLLSTLLLFLRCIFPSSNTFLELEALGCHHAKPSASPMLKKEIATTKNSFLFLLRRLLMHCIYLPLMFYPDRGLRLSCSQGASLNKNLLYEDTQDHFEKD</sequence>
<name>A0AAV4VWQ2_9ARAC</name>
<keyword evidence="3" id="KW-1185">Reference proteome</keyword>
<dbReference type="Proteomes" id="UP001054837">
    <property type="component" value="Unassembled WGS sequence"/>
</dbReference>
<keyword evidence="1" id="KW-0472">Membrane</keyword>
<evidence type="ECO:0008006" key="4">
    <source>
        <dbReference type="Google" id="ProtNLM"/>
    </source>
</evidence>
<accession>A0AAV4VWQ2</accession>
<evidence type="ECO:0000313" key="3">
    <source>
        <dbReference type="Proteomes" id="UP001054837"/>
    </source>
</evidence>